<reference evidence="1 2" key="1">
    <citation type="journal article" date="2012" name="Genome Biol.">
        <title>Genome and low-iron response of an oceanic diatom adapted to chronic iron limitation.</title>
        <authorList>
            <person name="Lommer M."/>
            <person name="Specht M."/>
            <person name="Roy A.S."/>
            <person name="Kraemer L."/>
            <person name="Andreson R."/>
            <person name="Gutowska M.A."/>
            <person name="Wolf J."/>
            <person name="Bergner S.V."/>
            <person name="Schilhabel M.B."/>
            <person name="Klostermeier U.C."/>
            <person name="Beiko R.G."/>
            <person name="Rosenstiel P."/>
            <person name="Hippler M."/>
            <person name="Laroche J."/>
        </authorList>
    </citation>
    <scope>NUCLEOTIDE SEQUENCE [LARGE SCALE GENOMIC DNA]</scope>
    <source>
        <strain evidence="1 2">CCMP1005</strain>
    </source>
</reference>
<proteinExistence type="predicted"/>
<gene>
    <name evidence="1" type="ORF">THAOC_00487</name>
</gene>
<protein>
    <submittedName>
        <fullName evidence="1">Uncharacterized protein</fullName>
    </submittedName>
</protein>
<keyword evidence="2" id="KW-1185">Reference proteome</keyword>
<dbReference type="AlphaFoldDB" id="K0TRE7"/>
<organism evidence="1 2">
    <name type="scientific">Thalassiosira oceanica</name>
    <name type="common">Marine diatom</name>
    <dbReference type="NCBI Taxonomy" id="159749"/>
    <lineage>
        <taxon>Eukaryota</taxon>
        <taxon>Sar</taxon>
        <taxon>Stramenopiles</taxon>
        <taxon>Ochrophyta</taxon>
        <taxon>Bacillariophyta</taxon>
        <taxon>Coscinodiscophyceae</taxon>
        <taxon>Thalassiosirophycidae</taxon>
        <taxon>Thalassiosirales</taxon>
        <taxon>Thalassiosiraceae</taxon>
        <taxon>Thalassiosira</taxon>
    </lineage>
</organism>
<evidence type="ECO:0000313" key="2">
    <source>
        <dbReference type="Proteomes" id="UP000266841"/>
    </source>
</evidence>
<evidence type="ECO:0000313" key="1">
    <source>
        <dbReference type="EMBL" id="EJK77667.1"/>
    </source>
</evidence>
<comment type="caution">
    <text evidence="1">The sequence shown here is derived from an EMBL/GenBank/DDBJ whole genome shotgun (WGS) entry which is preliminary data.</text>
</comment>
<feature type="non-terminal residue" evidence="1">
    <location>
        <position position="104"/>
    </location>
</feature>
<dbReference type="Proteomes" id="UP000266841">
    <property type="component" value="Unassembled WGS sequence"/>
</dbReference>
<dbReference type="EMBL" id="AGNL01000570">
    <property type="protein sequence ID" value="EJK77667.1"/>
    <property type="molecule type" value="Genomic_DNA"/>
</dbReference>
<sequence length="104" mass="11461">MSSLVNFNHLSFQRKVNDALTAVERTLELERSPRLAEEVDHTYGAKYELVDMTTNAAIIAFMTCLEKLGLNGLILGSIVGGAGNKPLTLRFDVSTTPTFMKEVK</sequence>
<dbReference type="OrthoDB" id="422042at2759"/>
<name>K0TRE7_THAOC</name>
<accession>K0TRE7</accession>